<keyword evidence="4" id="KW-1003">Cell membrane</keyword>
<dbReference type="InterPro" id="IPR006068">
    <property type="entry name" value="ATPase_P-typ_cation-transptr_C"/>
</dbReference>
<dbReference type="EC" id="7.2.2.10" evidence="18"/>
<keyword evidence="5" id="KW-0597">Phosphoprotein</keyword>
<dbReference type="InterPro" id="IPR001757">
    <property type="entry name" value="P_typ_ATPase"/>
</dbReference>
<reference evidence="22" key="2">
    <citation type="submission" date="2025-09" db="UniProtKB">
        <authorList>
            <consortium name="Ensembl"/>
        </authorList>
    </citation>
    <scope>IDENTIFICATION</scope>
</reference>
<protein>
    <recommendedName>
        <fullName evidence="18">Calcium-transporting ATPase</fullName>
        <ecNumber evidence="18">7.2.2.10</ecNumber>
    </recommendedName>
</protein>
<keyword evidence="16 18" id="KW-0406">Ion transport</keyword>
<keyword evidence="3 18" id="KW-0813">Transport</keyword>
<dbReference type="InterPro" id="IPR059000">
    <property type="entry name" value="ATPase_P-type_domA"/>
</dbReference>
<dbReference type="SFLD" id="SFLDS00003">
    <property type="entry name" value="Haloacid_Dehalogenase"/>
    <property type="match status" value="1"/>
</dbReference>
<feature type="region of interest" description="Disordered" evidence="20">
    <location>
        <begin position="1203"/>
        <end position="1241"/>
    </location>
</feature>
<evidence type="ECO:0000256" key="5">
    <source>
        <dbReference type="ARBA" id="ARBA00022553"/>
    </source>
</evidence>
<keyword evidence="9 18" id="KW-0547">Nucleotide-binding</keyword>
<dbReference type="AlphaFoldDB" id="A0A8C9YR62"/>
<dbReference type="InterPro" id="IPR004014">
    <property type="entry name" value="ATPase_P-typ_cation-transptr_N"/>
</dbReference>
<dbReference type="FunFam" id="2.70.150.10:FF:000001">
    <property type="entry name" value="Calcium-transporting ATPase"/>
    <property type="match status" value="1"/>
</dbReference>
<keyword evidence="19" id="KW-0175">Coiled coil</keyword>
<dbReference type="InterPro" id="IPR044492">
    <property type="entry name" value="P_typ_ATPase_HD_dom"/>
</dbReference>
<evidence type="ECO:0000256" key="20">
    <source>
        <dbReference type="SAM" id="MobiDB-lite"/>
    </source>
</evidence>
<dbReference type="SUPFAM" id="SSF56784">
    <property type="entry name" value="HAD-like"/>
    <property type="match status" value="1"/>
</dbReference>
<comment type="caution">
    <text evidence="18">Lacks conserved residue(s) required for the propagation of feature annotation.</text>
</comment>
<organism evidence="22 23">
    <name type="scientific">Sander lucioperca</name>
    <name type="common">Pike-perch</name>
    <name type="synonym">Perca lucioperca</name>
    <dbReference type="NCBI Taxonomy" id="283035"/>
    <lineage>
        <taxon>Eukaryota</taxon>
        <taxon>Metazoa</taxon>
        <taxon>Chordata</taxon>
        <taxon>Craniata</taxon>
        <taxon>Vertebrata</taxon>
        <taxon>Euteleostomi</taxon>
        <taxon>Actinopterygii</taxon>
        <taxon>Neopterygii</taxon>
        <taxon>Teleostei</taxon>
        <taxon>Neoteleostei</taxon>
        <taxon>Acanthomorphata</taxon>
        <taxon>Eupercaria</taxon>
        <taxon>Perciformes</taxon>
        <taxon>Percoidei</taxon>
        <taxon>Percidae</taxon>
        <taxon>Luciopercinae</taxon>
        <taxon>Sander</taxon>
    </lineage>
</organism>
<evidence type="ECO:0000256" key="18">
    <source>
        <dbReference type="RuleBase" id="RU361146"/>
    </source>
</evidence>
<keyword evidence="23" id="KW-1185">Reference proteome</keyword>
<dbReference type="InterPro" id="IPR008250">
    <property type="entry name" value="ATPase_P-typ_transduc_dom_A_sf"/>
</dbReference>
<evidence type="ECO:0000256" key="11">
    <source>
        <dbReference type="ARBA" id="ARBA00022840"/>
    </source>
</evidence>
<dbReference type="InterPro" id="IPR023214">
    <property type="entry name" value="HAD_sf"/>
</dbReference>
<dbReference type="GO" id="GO:0030165">
    <property type="term" value="F:PDZ domain binding"/>
    <property type="evidence" value="ECO:0007669"/>
    <property type="project" value="TreeGrafter"/>
</dbReference>
<feature type="transmembrane region" description="Helical" evidence="18">
    <location>
        <begin position="383"/>
        <end position="404"/>
    </location>
</feature>
<dbReference type="GeneTree" id="ENSGT00940000165254"/>
<dbReference type="InterPro" id="IPR036412">
    <property type="entry name" value="HAD-like_sf"/>
</dbReference>
<dbReference type="FunFam" id="3.40.50.1000:FF:000007">
    <property type="entry name" value="Calcium-transporting ATPase"/>
    <property type="match status" value="1"/>
</dbReference>
<dbReference type="Gene3D" id="1.20.1110.10">
    <property type="entry name" value="Calcium-transporting ATPase, transmembrane domain"/>
    <property type="match status" value="3"/>
</dbReference>
<dbReference type="Pfam" id="PF08282">
    <property type="entry name" value="Hydrolase_3"/>
    <property type="match status" value="1"/>
</dbReference>
<name>A0A8C9YR62_SANLU</name>
<dbReference type="InterPro" id="IPR018303">
    <property type="entry name" value="ATPase_P-typ_P_site"/>
</dbReference>
<dbReference type="Proteomes" id="UP000694568">
    <property type="component" value="Unplaced"/>
</dbReference>
<evidence type="ECO:0000256" key="7">
    <source>
        <dbReference type="ARBA" id="ARBA00022692"/>
    </source>
</evidence>
<evidence type="ECO:0000256" key="1">
    <source>
        <dbReference type="ARBA" id="ARBA00004651"/>
    </source>
</evidence>
<keyword evidence="10 18" id="KW-0106">Calcium</keyword>
<dbReference type="GO" id="GO:0051480">
    <property type="term" value="P:regulation of cytosolic calcium ion concentration"/>
    <property type="evidence" value="ECO:0007669"/>
    <property type="project" value="TreeGrafter"/>
</dbReference>
<dbReference type="SUPFAM" id="SSF81665">
    <property type="entry name" value="Calcium ATPase, transmembrane domain M"/>
    <property type="match status" value="1"/>
</dbReference>
<dbReference type="SFLD" id="SFLDF00027">
    <property type="entry name" value="p-type_atpase"/>
    <property type="match status" value="1"/>
</dbReference>
<dbReference type="SMART" id="SM00831">
    <property type="entry name" value="Cation_ATPase_N"/>
    <property type="match status" value="1"/>
</dbReference>
<feature type="compositionally biased region" description="Pro residues" evidence="20">
    <location>
        <begin position="1217"/>
        <end position="1231"/>
    </location>
</feature>
<dbReference type="NCBIfam" id="TIGR01517">
    <property type="entry name" value="ATPase-IIB_Ca"/>
    <property type="match status" value="1"/>
</dbReference>
<keyword evidence="11 18" id="KW-0067">ATP-binding</keyword>
<evidence type="ECO:0000256" key="17">
    <source>
        <dbReference type="ARBA" id="ARBA00023136"/>
    </source>
</evidence>
<feature type="transmembrane region" description="Helical" evidence="18">
    <location>
        <begin position="936"/>
        <end position="954"/>
    </location>
</feature>
<evidence type="ECO:0000256" key="3">
    <source>
        <dbReference type="ARBA" id="ARBA00022448"/>
    </source>
</evidence>
<evidence type="ECO:0000256" key="8">
    <source>
        <dbReference type="ARBA" id="ARBA00022723"/>
    </source>
</evidence>
<dbReference type="FunFam" id="1.20.1110.10:FF:000002">
    <property type="entry name" value="Calcium-transporting ATPase"/>
    <property type="match status" value="1"/>
</dbReference>
<feature type="transmembrane region" description="Helical" evidence="18">
    <location>
        <begin position="974"/>
        <end position="992"/>
    </location>
</feature>
<keyword evidence="13" id="KW-0112">Calmodulin-binding</keyword>
<dbReference type="Pfam" id="PF00690">
    <property type="entry name" value="Cation_ATPase_N"/>
    <property type="match status" value="1"/>
</dbReference>
<dbReference type="InterPro" id="IPR022141">
    <property type="entry name" value="ATP_Ca_trans_C"/>
</dbReference>
<keyword evidence="15 18" id="KW-1133">Transmembrane helix</keyword>
<evidence type="ECO:0000259" key="21">
    <source>
        <dbReference type="SMART" id="SM00831"/>
    </source>
</evidence>
<evidence type="ECO:0000256" key="10">
    <source>
        <dbReference type="ARBA" id="ARBA00022837"/>
    </source>
</evidence>
<dbReference type="Pfam" id="PF13246">
    <property type="entry name" value="Cation_ATPase"/>
    <property type="match status" value="1"/>
</dbReference>
<dbReference type="SUPFAM" id="SSF81660">
    <property type="entry name" value="Metal cation-transporting ATPase, ATP-binding domain N"/>
    <property type="match status" value="1"/>
</dbReference>
<dbReference type="PRINTS" id="PR00119">
    <property type="entry name" value="CATATPASE"/>
</dbReference>
<dbReference type="GO" id="GO:0005516">
    <property type="term" value="F:calmodulin binding"/>
    <property type="evidence" value="ECO:0007669"/>
    <property type="project" value="UniProtKB-KW"/>
</dbReference>
<keyword evidence="17 18" id="KW-0472">Membrane</keyword>
<dbReference type="GO" id="GO:0005388">
    <property type="term" value="F:P-type calcium transporter activity"/>
    <property type="evidence" value="ECO:0007669"/>
    <property type="project" value="UniProtKB-EC"/>
</dbReference>
<keyword evidence="14" id="KW-1278">Translocase</keyword>
<dbReference type="PANTHER" id="PTHR24093">
    <property type="entry name" value="CATION TRANSPORTING ATPASE"/>
    <property type="match status" value="1"/>
</dbReference>
<keyword evidence="7 18" id="KW-0812">Transmembrane</keyword>
<comment type="subcellular location">
    <subcellularLocation>
        <location evidence="1">Cell membrane</location>
        <topology evidence="1">Multi-pass membrane protein</topology>
    </subcellularLocation>
    <subcellularLocation>
        <location evidence="18">Membrane</location>
        <topology evidence="18">Multi-pass membrane protein</topology>
    </subcellularLocation>
</comment>
<dbReference type="GO" id="GO:0016887">
    <property type="term" value="F:ATP hydrolysis activity"/>
    <property type="evidence" value="ECO:0007669"/>
    <property type="project" value="InterPro"/>
</dbReference>
<dbReference type="Pfam" id="PF00122">
    <property type="entry name" value="E1-E2_ATPase"/>
    <property type="match status" value="1"/>
</dbReference>
<dbReference type="GO" id="GO:0098978">
    <property type="term" value="C:glutamatergic synapse"/>
    <property type="evidence" value="ECO:0007669"/>
    <property type="project" value="UniProtKB-ARBA"/>
</dbReference>
<evidence type="ECO:0000256" key="14">
    <source>
        <dbReference type="ARBA" id="ARBA00022967"/>
    </source>
</evidence>
<dbReference type="InterPro" id="IPR023299">
    <property type="entry name" value="ATPase_P-typ_cyto_dom_N"/>
</dbReference>
<evidence type="ECO:0000256" key="19">
    <source>
        <dbReference type="SAM" id="Coils"/>
    </source>
</evidence>
<comment type="catalytic activity">
    <reaction evidence="18">
        <text>Ca(2+)(in) + ATP + H2O = Ca(2+)(out) + ADP + phosphate + H(+)</text>
        <dbReference type="Rhea" id="RHEA:18105"/>
        <dbReference type="ChEBI" id="CHEBI:15377"/>
        <dbReference type="ChEBI" id="CHEBI:15378"/>
        <dbReference type="ChEBI" id="CHEBI:29108"/>
        <dbReference type="ChEBI" id="CHEBI:30616"/>
        <dbReference type="ChEBI" id="CHEBI:43474"/>
        <dbReference type="ChEBI" id="CHEBI:456216"/>
        <dbReference type="EC" id="7.2.2.10"/>
    </reaction>
</comment>
<feature type="transmembrane region" description="Helical" evidence="18">
    <location>
        <begin position="1012"/>
        <end position="1032"/>
    </location>
</feature>
<dbReference type="FunFam" id="1.20.1110.10:FF:000001">
    <property type="entry name" value="Calcium-transporting ATPase"/>
    <property type="match status" value="1"/>
</dbReference>
<dbReference type="Pfam" id="PF12424">
    <property type="entry name" value="ATP_Ca_trans_C"/>
    <property type="match status" value="2"/>
</dbReference>
<dbReference type="Ensembl" id="ENSSLUT00000030086.1">
    <property type="protein sequence ID" value="ENSSLUP00000029154.1"/>
    <property type="gene ID" value="ENSSLUG00000013076.1"/>
</dbReference>
<sequence length="1250" mass="137470">MGEMANSAVEFYPKGTRGVGGAGRADGSHAGGDFGVTVAELSELMELRGADAIQKIQESYGDADGLCQRLQTSKSDGLSGDPADLERRGQIFGQNFIPPKKAKTFLELVWEALQDVTLIILEAAAIISLGLSFYQPPGGDTEACGVVSGASEDEGEGDTGWIEGAAILLSVVCVVLVTAFNDWSKEKQFRGLQSRIEQEQRVTVVRKGNVIQIPVADMVVGDVAQIKYGDLLPADGILVQGNDLKLDESSLTGESDHVRKSVEKDPMLLSGTHVMEGSGKMLVTAVGVNSQTGIIFTLLGAGELEEEGKDKKGKQPDGAVENNQNKAKKQDGGVAMEMQPLKSAEGGEVEDREKKKTSVPKKEKSVLQGKLTKLAVQIGKAGLVMSAITVIILVLYFVINTFVVEGHTWLTECTPVYIQYFVKFFIIGVTVLVVAVPEGLPLAVTISLAYSVKKMMKDNNLVRHLDACETMGNATAICSDKTGTLTTNRMTVVQSHIGDVHHRAVPDPGQINPRTLDLLVNAISINSAYTSKILPPDVEGGLAKQVGNKTECGLLGFVLDLQQDYAPVREQIPEEKLYKVYTFNSVRKSMCTVIKLPDGSFRLYSKGASEIMLKKCSFILDANGEARTFRPRDRDEMVKQVIEPMACEGLRTICIAYRDLPGNPEPDWENEADIMTELTCITVVGIEDPVRPEVPDAIRKCQRAGITVRMVTGDNINTARAIAAKCGIIHPGDDFICLEGKDFNRRIRNEKGEIEQERIDKIWPKLRVLARSSPTDKHTLVKGIIDSTVLEQRQVVAVTGDGTNDGPALKKADVGFAMGIAGTDVAKEASDIILTDDNFSSIVKAVMWGRNVYDSISKFLQFQLTVNVVAVIVAFTGACITQDSPLKAVQMLWVNLIMDTFASLALATEPPTEDLLLRKPYGRNNPLISLTMMKNILGHGVYQLIIIFTLLFIGERIFNIDSGRNAPLHSPPSEHYTIIFNTFVLMQLFNEINARKIHGERNVFDGIFANPIFCAIVLGTFAVQIVIVQWGGTPFSCAPLNVEQWLWCLFVGVGELLWGQVIATVPTARLPCLKEAGMGHEPGEEEGEEMAEDEEEIDCAERELRRGQILWFRGLNRIQTQMEVVSTFKRSGSFQGAVRRRSSVLSQLHDMRVVKAFRSNLYEGREKPESRNSIHNFMAHPEFLINDLIHNIPLIDDTDVDDESELSRYQHLHPALRKPPPPPVQPPPPVRTHPTRPYRQYSLLSLRCPE</sequence>
<dbReference type="SUPFAM" id="SSF81653">
    <property type="entry name" value="Calcium ATPase, transduction domain A"/>
    <property type="match status" value="1"/>
</dbReference>
<dbReference type="PROSITE" id="PS00154">
    <property type="entry name" value="ATPASE_E1_E2"/>
    <property type="match status" value="1"/>
</dbReference>
<dbReference type="GO" id="GO:0005524">
    <property type="term" value="F:ATP binding"/>
    <property type="evidence" value="ECO:0007669"/>
    <property type="project" value="UniProtKB-KW"/>
</dbReference>
<evidence type="ECO:0000256" key="6">
    <source>
        <dbReference type="ARBA" id="ARBA00022568"/>
    </source>
</evidence>
<dbReference type="Gene3D" id="3.40.50.1000">
    <property type="entry name" value="HAD superfamily/HAD-like"/>
    <property type="match status" value="1"/>
</dbReference>
<evidence type="ECO:0000256" key="4">
    <source>
        <dbReference type="ARBA" id="ARBA00022475"/>
    </source>
</evidence>
<dbReference type="GO" id="GO:0005886">
    <property type="term" value="C:plasma membrane"/>
    <property type="evidence" value="ECO:0007669"/>
    <property type="project" value="UniProtKB-SubCell"/>
</dbReference>
<evidence type="ECO:0000256" key="15">
    <source>
        <dbReference type="ARBA" id="ARBA00022989"/>
    </source>
</evidence>
<evidence type="ECO:0000313" key="23">
    <source>
        <dbReference type="Proteomes" id="UP000694568"/>
    </source>
</evidence>
<dbReference type="GO" id="GO:0046872">
    <property type="term" value="F:metal ion binding"/>
    <property type="evidence" value="ECO:0007669"/>
    <property type="project" value="UniProtKB-KW"/>
</dbReference>
<feature type="region of interest" description="Disordered" evidence="20">
    <location>
        <begin position="306"/>
        <end position="362"/>
    </location>
</feature>
<gene>
    <name evidence="22" type="primary">atp2b3b</name>
</gene>
<evidence type="ECO:0000313" key="22">
    <source>
        <dbReference type="Ensembl" id="ENSSLUP00000029154.1"/>
    </source>
</evidence>
<dbReference type="FunFam" id="3.40.1110.10:FF:000032">
    <property type="entry name" value="Calcium-transporting ATPase"/>
    <property type="match status" value="1"/>
</dbReference>
<evidence type="ECO:0000256" key="16">
    <source>
        <dbReference type="ARBA" id="ARBA00023065"/>
    </source>
</evidence>
<reference evidence="22" key="1">
    <citation type="submission" date="2025-08" db="UniProtKB">
        <authorList>
            <consortium name="Ensembl"/>
        </authorList>
    </citation>
    <scope>IDENTIFICATION</scope>
</reference>
<feature type="coiled-coil region" evidence="19">
    <location>
        <begin position="1083"/>
        <end position="1110"/>
    </location>
</feature>
<evidence type="ECO:0000256" key="13">
    <source>
        <dbReference type="ARBA" id="ARBA00022860"/>
    </source>
</evidence>
<accession>A0A8C9YR62</accession>
<evidence type="ECO:0000256" key="12">
    <source>
        <dbReference type="ARBA" id="ARBA00022842"/>
    </source>
</evidence>
<keyword evidence="6 18" id="KW-0109">Calcium transport</keyword>
<comment type="function">
    <text evidence="18">Catalyzes the hydrolysis of ATP coupled with the transport of calcium.</text>
</comment>
<comment type="similarity">
    <text evidence="2 18">Belongs to the cation transport ATPase (P-type) (TC 3.A.3) family. Type IIB subfamily.</text>
</comment>
<dbReference type="Gene3D" id="3.40.1110.10">
    <property type="entry name" value="Calcium-transporting ATPase, cytoplasmic domain N"/>
    <property type="match status" value="1"/>
</dbReference>
<dbReference type="PANTHER" id="PTHR24093:SF284">
    <property type="entry name" value="PLASMA MEMBRANE CALCIUM-TRANSPORTING ATPASE 3"/>
    <property type="match status" value="1"/>
</dbReference>
<evidence type="ECO:0000256" key="2">
    <source>
        <dbReference type="ARBA" id="ARBA00006124"/>
    </source>
</evidence>
<feature type="domain" description="Cation-transporting P-type ATPase N-terminal" evidence="21">
    <location>
        <begin position="57"/>
        <end position="133"/>
    </location>
</feature>
<dbReference type="InterPro" id="IPR006408">
    <property type="entry name" value="P-type_ATPase_IIB"/>
</dbReference>
<dbReference type="NCBIfam" id="TIGR01494">
    <property type="entry name" value="ATPase_P-type"/>
    <property type="match status" value="3"/>
</dbReference>
<dbReference type="CDD" id="cd02081">
    <property type="entry name" value="P-type_ATPase_Ca_PMCA-like"/>
    <property type="match status" value="1"/>
</dbReference>
<feature type="compositionally biased region" description="Basic and acidic residues" evidence="20">
    <location>
        <begin position="349"/>
        <end position="362"/>
    </location>
</feature>
<feature type="transmembrane region" description="Helical" evidence="18">
    <location>
        <begin position="424"/>
        <end position="450"/>
    </location>
</feature>
<dbReference type="FunFam" id="1.20.1110.10:FF:000008">
    <property type="entry name" value="Calcium-transporting ATPase"/>
    <property type="match status" value="1"/>
</dbReference>
<evidence type="ECO:0000256" key="9">
    <source>
        <dbReference type="ARBA" id="ARBA00022741"/>
    </source>
</evidence>
<keyword evidence="8" id="KW-0479">Metal-binding</keyword>
<dbReference type="InterPro" id="IPR023298">
    <property type="entry name" value="ATPase_P-typ_TM_dom_sf"/>
</dbReference>
<keyword evidence="12" id="KW-0460">Magnesium</keyword>
<dbReference type="SFLD" id="SFLDG00002">
    <property type="entry name" value="C1.7:_P-type_atpase_like"/>
    <property type="match status" value="1"/>
</dbReference>
<dbReference type="Gene3D" id="2.70.150.10">
    <property type="entry name" value="Calcium-transporting ATPase, cytoplasmic transduction domain A"/>
    <property type="match status" value="1"/>
</dbReference>
<dbReference type="Pfam" id="PF00689">
    <property type="entry name" value="Cation_ATPase_C"/>
    <property type="match status" value="1"/>
</dbReference>
<proteinExistence type="inferred from homology"/>